<dbReference type="Proteomes" id="UP000784294">
    <property type="component" value="Unassembled WGS sequence"/>
</dbReference>
<comment type="caution">
    <text evidence="1">The sequence shown here is derived from an EMBL/GenBank/DDBJ whole genome shotgun (WGS) entry which is preliminary data.</text>
</comment>
<sequence length="129" mass="14204">MNYEDSLLLLTSHLPLCTGINLSFLATAKGHADVLHSLYNVLRGLEASTISPFPYSSHASIWLRNIEALESDLESSSLLLGFKTSNSTCIQSNHDYMEKTIFGNDAYMFSRLSAALFTSPLLELCLPSV</sequence>
<evidence type="ECO:0000313" key="2">
    <source>
        <dbReference type="Proteomes" id="UP000784294"/>
    </source>
</evidence>
<reference evidence="1" key="1">
    <citation type="submission" date="2018-11" db="EMBL/GenBank/DDBJ databases">
        <authorList>
            <consortium name="Pathogen Informatics"/>
        </authorList>
    </citation>
    <scope>NUCLEOTIDE SEQUENCE</scope>
</reference>
<evidence type="ECO:0000313" key="1">
    <source>
        <dbReference type="EMBL" id="VEL31733.1"/>
    </source>
</evidence>
<keyword evidence="2" id="KW-1185">Reference proteome</keyword>
<organism evidence="1 2">
    <name type="scientific">Protopolystoma xenopodis</name>
    <dbReference type="NCBI Taxonomy" id="117903"/>
    <lineage>
        <taxon>Eukaryota</taxon>
        <taxon>Metazoa</taxon>
        <taxon>Spiralia</taxon>
        <taxon>Lophotrochozoa</taxon>
        <taxon>Platyhelminthes</taxon>
        <taxon>Monogenea</taxon>
        <taxon>Polyopisthocotylea</taxon>
        <taxon>Polystomatidea</taxon>
        <taxon>Polystomatidae</taxon>
        <taxon>Protopolystoma</taxon>
    </lineage>
</organism>
<proteinExistence type="predicted"/>
<accession>A0A3S5FFH0</accession>
<name>A0A3S5FFH0_9PLAT</name>
<protein>
    <submittedName>
        <fullName evidence="1">Uncharacterized protein</fullName>
    </submittedName>
</protein>
<dbReference type="AlphaFoldDB" id="A0A3S5FFH0"/>
<dbReference type="EMBL" id="CAAALY010125748">
    <property type="protein sequence ID" value="VEL31733.1"/>
    <property type="molecule type" value="Genomic_DNA"/>
</dbReference>
<gene>
    <name evidence="1" type="ORF">PXEA_LOCUS25173</name>
</gene>